<evidence type="ECO:0000313" key="1">
    <source>
        <dbReference type="EMBL" id="CAG2224612.1"/>
    </source>
</evidence>
<dbReference type="Proteomes" id="UP000683360">
    <property type="component" value="Unassembled WGS sequence"/>
</dbReference>
<gene>
    <name evidence="1" type="ORF">MEDL_37751</name>
</gene>
<comment type="caution">
    <text evidence="1">The sequence shown here is derived from an EMBL/GenBank/DDBJ whole genome shotgun (WGS) entry which is preliminary data.</text>
</comment>
<dbReference type="AlphaFoldDB" id="A0A8S3T111"/>
<proteinExistence type="predicted"/>
<reference evidence="1" key="1">
    <citation type="submission" date="2021-03" db="EMBL/GenBank/DDBJ databases">
        <authorList>
            <person name="Bekaert M."/>
        </authorList>
    </citation>
    <scope>NUCLEOTIDE SEQUENCE</scope>
</reference>
<organism evidence="1 2">
    <name type="scientific">Mytilus edulis</name>
    <name type="common">Blue mussel</name>
    <dbReference type="NCBI Taxonomy" id="6550"/>
    <lineage>
        <taxon>Eukaryota</taxon>
        <taxon>Metazoa</taxon>
        <taxon>Spiralia</taxon>
        <taxon>Lophotrochozoa</taxon>
        <taxon>Mollusca</taxon>
        <taxon>Bivalvia</taxon>
        <taxon>Autobranchia</taxon>
        <taxon>Pteriomorphia</taxon>
        <taxon>Mytilida</taxon>
        <taxon>Mytiloidea</taxon>
        <taxon>Mytilidae</taxon>
        <taxon>Mytilinae</taxon>
        <taxon>Mytilus</taxon>
    </lineage>
</organism>
<name>A0A8S3T111_MYTED</name>
<sequence length="162" mass="19467">MGNYDNLNLNDHDRYKYVRYFHKNTQKVQKELRRAYWKYIENIVTPQEETQQHSNMKRFWTYIKHMKTDSSGVAPLRSDGVLHSHPVDQATILNKQFQSAFSSKETYSPEKFKSRYIFKNLIEIKRVNAICMYQYSNTHSVHLTGSTKQSTRFRLNLWDFQS</sequence>
<dbReference type="EMBL" id="CAJPWZ010001808">
    <property type="protein sequence ID" value="CAG2224612.1"/>
    <property type="molecule type" value="Genomic_DNA"/>
</dbReference>
<dbReference type="OrthoDB" id="6155702at2759"/>
<accession>A0A8S3T111</accession>
<evidence type="ECO:0000313" key="2">
    <source>
        <dbReference type="Proteomes" id="UP000683360"/>
    </source>
</evidence>
<keyword evidence="2" id="KW-1185">Reference proteome</keyword>
<protein>
    <submittedName>
        <fullName evidence="1">Uncharacterized protein</fullName>
    </submittedName>
</protein>